<dbReference type="Pfam" id="PF03392">
    <property type="entry name" value="OS-D"/>
    <property type="match status" value="1"/>
</dbReference>
<dbReference type="PANTHER" id="PTHR11257">
    <property type="entry name" value="CHEMOSENSORY PROTEIN-RELATED"/>
    <property type="match status" value="1"/>
</dbReference>
<organism evidence="2">
    <name type="scientific">Glyphodes pyloalis</name>
    <name type="common">Lesser mulberry snout moth</name>
    <dbReference type="NCBI Taxonomy" id="1242752"/>
    <lineage>
        <taxon>Eukaryota</taxon>
        <taxon>Metazoa</taxon>
        <taxon>Ecdysozoa</taxon>
        <taxon>Arthropoda</taxon>
        <taxon>Hexapoda</taxon>
        <taxon>Insecta</taxon>
        <taxon>Pterygota</taxon>
        <taxon>Neoptera</taxon>
        <taxon>Endopterygota</taxon>
        <taxon>Lepidoptera</taxon>
        <taxon>Glossata</taxon>
        <taxon>Ditrysia</taxon>
        <taxon>Pyraloidea</taxon>
        <taxon>Crambidae</taxon>
        <taxon>Spilomelinae</taxon>
        <taxon>Glyphodes</taxon>
    </lineage>
</organism>
<dbReference type="EMBL" id="MK819415">
    <property type="protein sequence ID" value="QIJ45710.1"/>
    <property type="molecule type" value="mRNA"/>
</dbReference>
<proteinExistence type="evidence at transcript level"/>
<dbReference type="InterPro" id="IPR036682">
    <property type="entry name" value="OS_D_A10/PebIII_sf"/>
</dbReference>
<dbReference type="AlphaFoldDB" id="A0A6M3GRL1"/>
<keyword evidence="1" id="KW-0732">Signal</keyword>
<dbReference type="PANTHER" id="PTHR11257:SF13">
    <property type="entry name" value="GEO07322P1"/>
    <property type="match status" value="1"/>
</dbReference>
<sequence length="109" mass="12354">MKTFVVFFLSALALAAAADFGDLMDVDLKELLSDEARRKQIFDCIMDQGECGEYQIYKDVIPGVVESQCDKCTPEQKAKFDEKSKFLQENYPEQFNAVVVKYGPKPAEK</sequence>
<feature type="signal peptide" evidence="1">
    <location>
        <begin position="1"/>
        <end position="17"/>
    </location>
</feature>
<dbReference type="Gene3D" id="1.10.2080.10">
    <property type="entry name" value="Insect odorant-binding protein A10/Ejaculatory bulb-specific protein 3"/>
    <property type="match status" value="1"/>
</dbReference>
<evidence type="ECO:0000313" key="2">
    <source>
        <dbReference type="EMBL" id="QIJ45710.1"/>
    </source>
</evidence>
<dbReference type="SUPFAM" id="SSF100910">
    <property type="entry name" value="Chemosensory protein Csp2"/>
    <property type="match status" value="1"/>
</dbReference>
<reference evidence="2" key="1">
    <citation type="submission" date="2019-04" db="EMBL/GenBank/DDBJ databases">
        <authorList>
            <person name="Sheng S."/>
        </authorList>
    </citation>
    <scope>NUCLEOTIDE SEQUENCE</scope>
</reference>
<protein>
    <submittedName>
        <fullName evidence="2">Chemosensory protein</fullName>
    </submittedName>
</protein>
<feature type="chain" id="PRO_5026970458" evidence="1">
    <location>
        <begin position="18"/>
        <end position="109"/>
    </location>
</feature>
<gene>
    <name evidence="2" type="primary">CSP4</name>
</gene>
<dbReference type="InterPro" id="IPR005055">
    <property type="entry name" value="A10/PebIII"/>
</dbReference>
<evidence type="ECO:0000256" key="1">
    <source>
        <dbReference type="SAM" id="SignalP"/>
    </source>
</evidence>
<name>A0A6M3GRL1_GLYPY</name>
<accession>A0A6M3GRL1</accession>